<name>A0A7J5XKE0_DISMA</name>
<feature type="region of interest" description="Disordered" evidence="1">
    <location>
        <begin position="1"/>
        <end position="20"/>
    </location>
</feature>
<protein>
    <recommendedName>
        <fullName evidence="2">CSD domain-containing protein</fullName>
    </recommendedName>
</protein>
<dbReference type="PROSITE" id="PS00352">
    <property type="entry name" value="CSD_1"/>
    <property type="match status" value="1"/>
</dbReference>
<dbReference type="SUPFAM" id="SSF50249">
    <property type="entry name" value="Nucleic acid-binding proteins"/>
    <property type="match status" value="1"/>
</dbReference>
<evidence type="ECO:0000259" key="2">
    <source>
        <dbReference type="PROSITE" id="PS51857"/>
    </source>
</evidence>
<dbReference type="CDD" id="cd04458">
    <property type="entry name" value="CSP_CDS"/>
    <property type="match status" value="1"/>
</dbReference>
<gene>
    <name evidence="3" type="ORF">F7725_004523</name>
</gene>
<dbReference type="AlphaFoldDB" id="A0A7J5XKE0"/>
<feature type="compositionally biased region" description="Polar residues" evidence="1">
    <location>
        <begin position="1"/>
        <end position="11"/>
    </location>
</feature>
<dbReference type="PROSITE" id="PS51857">
    <property type="entry name" value="CSD_2"/>
    <property type="match status" value="1"/>
</dbReference>
<feature type="region of interest" description="Disordered" evidence="1">
    <location>
        <begin position="93"/>
        <end position="328"/>
    </location>
</feature>
<comment type="caution">
    <text evidence="3">The sequence shown here is derived from an EMBL/GenBank/DDBJ whole genome shotgun (WGS) entry which is preliminary data.</text>
</comment>
<accession>A0A7J5XKE0</accession>
<dbReference type="InterPro" id="IPR019844">
    <property type="entry name" value="CSD_CS"/>
</dbReference>
<evidence type="ECO:0000256" key="1">
    <source>
        <dbReference type="SAM" id="MobiDB-lite"/>
    </source>
</evidence>
<organism evidence="3 4">
    <name type="scientific">Dissostichus mawsoni</name>
    <name type="common">Antarctic cod</name>
    <dbReference type="NCBI Taxonomy" id="36200"/>
    <lineage>
        <taxon>Eukaryota</taxon>
        <taxon>Metazoa</taxon>
        <taxon>Chordata</taxon>
        <taxon>Craniata</taxon>
        <taxon>Vertebrata</taxon>
        <taxon>Euteleostomi</taxon>
        <taxon>Actinopterygii</taxon>
        <taxon>Neopterygii</taxon>
        <taxon>Teleostei</taxon>
        <taxon>Neoteleostei</taxon>
        <taxon>Acanthomorphata</taxon>
        <taxon>Eupercaria</taxon>
        <taxon>Perciformes</taxon>
        <taxon>Notothenioidei</taxon>
        <taxon>Nototheniidae</taxon>
        <taxon>Dissostichus</taxon>
    </lineage>
</organism>
<dbReference type="PANTHER" id="PTHR11544">
    <property type="entry name" value="COLD SHOCK DOMAIN CONTAINING PROTEINS"/>
    <property type="match status" value="1"/>
</dbReference>
<dbReference type="InterPro" id="IPR012340">
    <property type="entry name" value="NA-bd_OB-fold"/>
</dbReference>
<dbReference type="SMART" id="SM00357">
    <property type="entry name" value="CSP"/>
    <property type="match status" value="1"/>
</dbReference>
<feature type="compositionally biased region" description="Basic residues" evidence="1">
    <location>
        <begin position="111"/>
        <end position="121"/>
    </location>
</feature>
<dbReference type="FunFam" id="2.40.50.140:FF:000054">
    <property type="entry name" value="Nuclease-sensitive element-binding protein 1"/>
    <property type="match status" value="1"/>
</dbReference>
<dbReference type="OrthoDB" id="203339at2759"/>
<dbReference type="InterPro" id="IPR011129">
    <property type="entry name" value="CSD"/>
</dbReference>
<reference evidence="3 4" key="1">
    <citation type="submission" date="2020-03" db="EMBL/GenBank/DDBJ databases">
        <title>Dissostichus mawsoni Genome sequencing and assembly.</title>
        <authorList>
            <person name="Park H."/>
        </authorList>
    </citation>
    <scope>NUCLEOTIDE SEQUENCE [LARGE SCALE GENOMIC DNA]</scope>
    <source>
        <strain evidence="3">DM0001</strain>
        <tissue evidence="3">Muscle</tissue>
    </source>
</reference>
<sequence>MIETEPQSAPLSTPVEEEPQPERKVIATLVQGTVKWFNVRNGYGFINRNDTKEDVFVHQTAIKKNNPRKFLRSVGDGEVVEFDVIEAAKGSEAANVTGPGGVPVKGSRYAPNKRRFRRRFFPRSPRPDDEKTAEGQSSAVEGEGSGENDAGKPQQRRRRPRRPRPEAQEGEAGEQKNGVAEGDDTPRPQQRRFWRPYRRTEKLDFHVLCHRPFRPRPPAEQAADGEQASPEKSQEQEEVKQPEASEGPQTNGEAAEEQKEQRRQTRRRRTRNSESSTSKNDTEKSASEPGTPPPTSKPGDLKSTTKSPKSSPKTSPKPPKSPENIPNIIKVSNTHSNRLEAHADDEVSGPVGEAGYSHGGRPWTLREELSYKEPRNGTWTDLKEGHKTEDGQHADVTHPWNTLLSGGRKRGSVVCTDNIHDSRGIIASLQRLTNRARAKVMMTAQMAIPPSPSMWSVRRPILSIRKSCK</sequence>
<dbReference type="EMBL" id="JAAKFY010000023">
    <property type="protein sequence ID" value="KAF3837059.1"/>
    <property type="molecule type" value="Genomic_DNA"/>
</dbReference>
<feature type="compositionally biased region" description="Basic and acidic residues" evidence="1">
    <location>
        <begin position="232"/>
        <end position="243"/>
    </location>
</feature>
<dbReference type="Gene3D" id="2.40.50.140">
    <property type="entry name" value="Nucleic acid-binding proteins"/>
    <property type="match status" value="1"/>
</dbReference>
<dbReference type="GO" id="GO:0003676">
    <property type="term" value="F:nucleic acid binding"/>
    <property type="evidence" value="ECO:0007669"/>
    <property type="project" value="InterPro"/>
</dbReference>
<feature type="region of interest" description="Disordered" evidence="1">
    <location>
        <begin position="342"/>
        <end position="361"/>
    </location>
</feature>
<dbReference type="PRINTS" id="PR00050">
    <property type="entry name" value="COLDSHOCK"/>
</dbReference>
<feature type="compositionally biased region" description="Basic and acidic residues" evidence="1">
    <location>
        <begin position="198"/>
        <end position="207"/>
    </location>
</feature>
<evidence type="ECO:0000313" key="4">
    <source>
        <dbReference type="Proteomes" id="UP000518266"/>
    </source>
</evidence>
<keyword evidence="4" id="KW-1185">Reference proteome</keyword>
<dbReference type="Proteomes" id="UP000518266">
    <property type="component" value="Unassembled WGS sequence"/>
</dbReference>
<feature type="compositionally biased region" description="Low complexity" evidence="1">
    <location>
        <begin position="302"/>
        <end position="314"/>
    </location>
</feature>
<dbReference type="Pfam" id="PF00313">
    <property type="entry name" value="CSD"/>
    <property type="match status" value="1"/>
</dbReference>
<feature type="domain" description="CSD" evidence="2">
    <location>
        <begin position="29"/>
        <end position="98"/>
    </location>
</feature>
<dbReference type="InterPro" id="IPR002059">
    <property type="entry name" value="CSP_DNA-bd"/>
</dbReference>
<proteinExistence type="predicted"/>
<evidence type="ECO:0000313" key="3">
    <source>
        <dbReference type="EMBL" id="KAF3837059.1"/>
    </source>
</evidence>
<dbReference type="InterPro" id="IPR050181">
    <property type="entry name" value="Cold_shock_domain"/>
</dbReference>